<organism evidence="2 3">
    <name type="scientific">Nitrospira japonica</name>
    <dbReference type="NCBI Taxonomy" id="1325564"/>
    <lineage>
        <taxon>Bacteria</taxon>
        <taxon>Pseudomonadati</taxon>
        <taxon>Nitrospirota</taxon>
        <taxon>Nitrospiria</taxon>
        <taxon>Nitrospirales</taxon>
        <taxon>Nitrospiraceae</taxon>
        <taxon>Nitrospira</taxon>
    </lineage>
</organism>
<protein>
    <submittedName>
        <fullName evidence="2">Uncharacterized protein</fullName>
    </submittedName>
</protein>
<dbReference type="Pfam" id="PF05114">
    <property type="entry name" value="MbnB_TglH_ChrH"/>
    <property type="match status" value="1"/>
</dbReference>
<name>A0A1W1I120_9BACT</name>
<dbReference type="Gene3D" id="3.20.20.150">
    <property type="entry name" value="Divalent-metal-dependent TIM barrel enzymes"/>
    <property type="match status" value="1"/>
</dbReference>
<dbReference type="InterPro" id="IPR007801">
    <property type="entry name" value="MbnB/TglH/ChrH"/>
</dbReference>
<evidence type="ECO:0000256" key="1">
    <source>
        <dbReference type="SAM" id="MobiDB-lite"/>
    </source>
</evidence>
<dbReference type="RefSeq" id="WP_080885326.1">
    <property type="nucleotide sequence ID" value="NZ_LT828648.1"/>
</dbReference>
<reference evidence="2 3" key="1">
    <citation type="submission" date="2017-03" db="EMBL/GenBank/DDBJ databases">
        <authorList>
            <person name="Afonso C.L."/>
            <person name="Miller P.J."/>
            <person name="Scott M.A."/>
            <person name="Spackman E."/>
            <person name="Goraichik I."/>
            <person name="Dimitrov K.M."/>
            <person name="Suarez D.L."/>
            <person name="Swayne D.E."/>
        </authorList>
    </citation>
    <scope>NUCLEOTIDE SEQUENCE [LARGE SCALE GENOMIC DNA]</scope>
    <source>
        <strain evidence="2">Genome sequencing of Nitrospira japonica strain NJ11</strain>
    </source>
</reference>
<dbReference type="AlphaFoldDB" id="A0A1W1I120"/>
<proteinExistence type="predicted"/>
<keyword evidence="3" id="KW-1185">Reference proteome</keyword>
<evidence type="ECO:0000313" key="2">
    <source>
        <dbReference type="EMBL" id="SLM46687.1"/>
    </source>
</evidence>
<evidence type="ECO:0000313" key="3">
    <source>
        <dbReference type="Proteomes" id="UP000192042"/>
    </source>
</evidence>
<gene>
    <name evidence="2" type="ORF">NSJP_0515</name>
</gene>
<feature type="compositionally biased region" description="Basic and acidic residues" evidence="1">
    <location>
        <begin position="327"/>
        <end position="336"/>
    </location>
</feature>
<dbReference type="OrthoDB" id="9772554at2"/>
<accession>A0A1W1I120</accession>
<dbReference type="Proteomes" id="UP000192042">
    <property type="component" value="Chromosome I"/>
</dbReference>
<dbReference type="KEGG" id="nja:NSJP_0515"/>
<feature type="region of interest" description="Disordered" evidence="1">
    <location>
        <begin position="321"/>
        <end position="353"/>
    </location>
</feature>
<sequence length="498" mass="55987">MILTHSPQSAFERRVDRIPSLGVGLSVDCYSPDLFALLDELEGCDLHPAYLELFQATTGMLEEVRRRLPAMPLAYHGEGLWVTQPDFPVSPYLKTRLEETVRQLNSIQSHWLNHECASKEMGGFAFGTYLPPLYTATSADVVADNIALVQRALDVHWETTPHGSPLFLLEMAPLTYFSAGDLAVPQFFRRVTDRVACGLVLDIGHLWTVYRYGSVGQHGPLDQFVERFLDEFPLERVVEIHVAGLAERDADVVSDAAAAHPAWIDAHEAEIPSVLWDLLEQTLAHPKLRHLRAVALEVDNKDVALIANEFRLADRRFHGQVASTMTRDPRRTRQDDGGSESVVRQSAVTQQERKGLEKQYVRYARTASGLLSPSGPEWQAVQEDGAGLARYTAGYLPNEILRWGGQLTDMFPDTCRLLAEAGIVLDEFVPWWFRDVRVASESYDFFLLKISRFQEFVCERAPQLSPLADREAALLRSAYADANERRSPAIETDGELTR</sequence>
<dbReference type="STRING" id="1325564.NSJP_0515"/>
<dbReference type="EMBL" id="LT828648">
    <property type="protein sequence ID" value="SLM46687.1"/>
    <property type="molecule type" value="Genomic_DNA"/>
</dbReference>